<comment type="caution">
    <text evidence="1">The sequence shown here is derived from an EMBL/GenBank/DDBJ whole genome shotgun (WGS) entry which is preliminary data.</text>
</comment>
<evidence type="ECO:0000313" key="2">
    <source>
        <dbReference type="Proteomes" id="UP000604046"/>
    </source>
</evidence>
<dbReference type="InterPro" id="IPR015075">
    <property type="entry name" value="AtaL"/>
</dbReference>
<dbReference type="Gene3D" id="3.30.530.20">
    <property type="match status" value="1"/>
</dbReference>
<evidence type="ECO:0008006" key="3">
    <source>
        <dbReference type="Google" id="ProtNLM"/>
    </source>
</evidence>
<organism evidence="1 2">
    <name type="scientific">Symbiodinium natans</name>
    <dbReference type="NCBI Taxonomy" id="878477"/>
    <lineage>
        <taxon>Eukaryota</taxon>
        <taxon>Sar</taxon>
        <taxon>Alveolata</taxon>
        <taxon>Dinophyceae</taxon>
        <taxon>Suessiales</taxon>
        <taxon>Symbiodiniaceae</taxon>
        <taxon>Symbiodinium</taxon>
    </lineage>
</organism>
<accession>A0A812PWY6</accession>
<dbReference type="AlphaFoldDB" id="A0A812PWY6"/>
<dbReference type="EMBL" id="CAJNDS010002223">
    <property type="protein sequence ID" value="CAE7380575.1"/>
    <property type="molecule type" value="Genomic_DNA"/>
</dbReference>
<dbReference type="Pfam" id="PF08982">
    <property type="entry name" value="AtaL"/>
    <property type="match status" value="1"/>
</dbReference>
<dbReference type="OrthoDB" id="420420at2759"/>
<dbReference type="InterPro" id="IPR023393">
    <property type="entry name" value="START-like_dom_sf"/>
</dbReference>
<evidence type="ECO:0000313" key="1">
    <source>
        <dbReference type="EMBL" id="CAE7380575.1"/>
    </source>
</evidence>
<protein>
    <recommendedName>
        <fullName evidence="3">Bet v I/Major latex protein domain-containing protein</fullName>
    </recommendedName>
</protein>
<name>A0A812PWY6_9DINO</name>
<keyword evidence="2" id="KW-1185">Reference proteome</keyword>
<dbReference type="Proteomes" id="UP000604046">
    <property type="component" value="Unassembled WGS sequence"/>
</dbReference>
<proteinExistence type="predicted"/>
<dbReference type="SUPFAM" id="SSF55961">
    <property type="entry name" value="Bet v1-like"/>
    <property type="match status" value="1"/>
</dbReference>
<gene>
    <name evidence="1" type="ORF">SNAT2548_LOCUS20775</name>
</gene>
<sequence length="166" mass="18089">MATQARTILCSHRELIAAPPSLAWKMLLEKIRRPDKYVPGVTSVEVVKELGGHSIERKMTAGGKVIHEIIGANETAMTVVFRMHQSHPILSGFVTNTVLPHEAEVGGGALEGDQEPSTCLLDYTMCFEAKPDAPEEAVKQMQEMLPKSCVNAVVHAKELMEKAAAE</sequence>
<reference evidence="1" key="1">
    <citation type="submission" date="2021-02" db="EMBL/GenBank/DDBJ databases">
        <authorList>
            <person name="Dougan E. K."/>
            <person name="Rhodes N."/>
            <person name="Thang M."/>
            <person name="Chan C."/>
        </authorList>
    </citation>
    <scope>NUCLEOTIDE SEQUENCE</scope>
</reference>